<evidence type="ECO:0000313" key="3">
    <source>
        <dbReference type="EMBL" id="KAK7204224.1"/>
    </source>
</evidence>
<dbReference type="GO" id="GO:0016787">
    <property type="term" value="F:hydrolase activity"/>
    <property type="evidence" value="ECO:0007669"/>
    <property type="project" value="UniProtKB-KW"/>
</dbReference>
<evidence type="ECO:0000259" key="2">
    <source>
        <dbReference type="Pfam" id="PF03959"/>
    </source>
</evidence>
<name>A0ABR1F2Z4_9ASCO</name>
<dbReference type="Gene3D" id="3.40.50.1820">
    <property type="entry name" value="alpha/beta hydrolase"/>
    <property type="match status" value="1"/>
</dbReference>
<organism evidence="3 4">
    <name type="scientific">Myxozyma melibiosi</name>
    <dbReference type="NCBI Taxonomy" id="54550"/>
    <lineage>
        <taxon>Eukaryota</taxon>
        <taxon>Fungi</taxon>
        <taxon>Dikarya</taxon>
        <taxon>Ascomycota</taxon>
        <taxon>Saccharomycotina</taxon>
        <taxon>Lipomycetes</taxon>
        <taxon>Lipomycetales</taxon>
        <taxon>Lipomycetaceae</taxon>
        <taxon>Myxozyma</taxon>
    </lineage>
</organism>
<gene>
    <name evidence="3" type="ORF">BZA70DRAFT_268623</name>
</gene>
<accession>A0ABR1F2Z4</accession>
<comment type="caution">
    <text evidence="3">The sequence shown here is derived from an EMBL/GenBank/DDBJ whole genome shotgun (WGS) entry which is preliminary data.</text>
</comment>
<keyword evidence="1 3" id="KW-0378">Hydrolase</keyword>
<dbReference type="SUPFAM" id="SSF53474">
    <property type="entry name" value="alpha/beta-Hydrolases"/>
    <property type="match status" value="1"/>
</dbReference>
<evidence type="ECO:0000256" key="1">
    <source>
        <dbReference type="ARBA" id="ARBA00022801"/>
    </source>
</evidence>
<dbReference type="RefSeq" id="XP_064767257.1">
    <property type="nucleotide sequence ID" value="XM_064911175.1"/>
</dbReference>
<reference evidence="3 4" key="1">
    <citation type="submission" date="2024-03" db="EMBL/GenBank/DDBJ databases">
        <title>Genome-scale model development and genomic sequencing of the oleaginous clade Lipomyces.</title>
        <authorList>
            <consortium name="Lawrence Berkeley National Laboratory"/>
            <person name="Czajka J.J."/>
            <person name="Han Y."/>
            <person name="Kim J."/>
            <person name="Mondo S.J."/>
            <person name="Hofstad B.A."/>
            <person name="Robles A."/>
            <person name="Haridas S."/>
            <person name="Riley R."/>
            <person name="LaButti K."/>
            <person name="Pangilinan J."/>
            <person name="Andreopoulos W."/>
            <person name="Lipzen A."/>
            <person name="Yan J."/>
            <person name="Wang M."/>
            <person name="Ng V."/>
            <person name="Grigoriev I.V."/>
            <person name="Spatafora J.W."/>
            <person name="Magnuson J.K."/>
            <person name="Baker S.E."/>
            <person name="Pomraning K.R."/>
        </authorList>
    </citation>
    <scope>NUCLEOTIDE SEQUENCE [LARGE SCALE GENOMIC DNA]</scope>
    <source>
        <strain evidence="3 4">Phaff 52-87</strain>
    </source>
</reference>
<sequence>MSAGKILFLHGYTQSGPVFAKRSAGLRKALGKLGFTTHYATAPISRLVPLDAPEEERQALFAKGFKEEDSYAWFVQDDATGEYDGIEESWAVLKDYIAKEGPFVGVVGFSQGAVLGSMLVHEMSRLAPTQDGFKFAVLVSGFRARCPGSDACYPITIPTMHVMGQADSIVSNEKSQTLVDACVEDGRKVFVHPGGHFVPSNREAVTAITGFIKQVLKMD</sequence>
<proteinExistence type="predicted"/>
<dbReference type="Pfam" id="PF03959">
    <property type="entry name" value="FSH1"/>
    <property type="match status" value="1"/>
</dbReference>
<dbReference type="InterPro" id="IPR029058">
    <property type="entry name" value="AB_hydrolase_fold"/>
</dbReference>
<dbReference type="PANTHER" id="PTHR48070:SF6">
    <property type="entry name" value="ESTERASE OVCA2"/>
    <property type="match status" value="1"/>
</dbReference>
<keyword evidence="4" id="KW-1185">Reference proteome</keyword>
<dbReference type="PANTHER" id="PTHR48070">
    <property type="entry name" value="ESTERASE OVCA2"/>
    <property type="match status" value="1"/>
</dbReference>
<evidence type="ECO:0000313" key="4">
    <source>
        <dbReference type="Proteomes" id="UP001498771"/>
    </source>
</evidence>
<dbReference type="InterPro" id="IPR005645">
    <property type="entry name" value="FSH-like_dom"/>
</dbReference>
<dbReference type="InterPro" id="IPR050593">
    <property type="entry name" value="LovG"/>
</dbReference>
<dbReference type="GeneID" id="90036687"/>
<feature type="domain" description="Serine hydrolase" evidence="2">
    <location>
        <begin position="3"/>
        <end position="207"/>
    </location>
</feature>
<dbReference type="Proteomes" id="UP001498771">
    <property type="component" value="Unassembled WGS sequence"/>
</dbReference>
<dbReference type="EMBL" id="JBBJBU010000009">
    <property type="protein sequence ID" value="KAK7204224.1"/>
    <property type="molecule type" value="Genomic_DNA"/>
</dbReference>
<protein>
    <submittedName>
        <fullName evidence="3">Serine hydrolase FSH</fullName>
    </submittedName>
</protein>